<proteinExistence type="predicted"/>
<dbReference type="EMBL" id="CP055153">
    <property type="protein sequence ID" value="QMU27872.1"/>
    <property type="molecule type" value="Genomic_DNA"/>
</dbReference>
<organism evidence="2 3">
    <name type="scientific">Adhaeribacter radiodurans</name>
    <dbReference type="NCBI Taxonomy" id="2745197"/>
    <lineage>
        <taxon>Bacteria</taxon>
        <taxon>Pseudomonadati</taxon>
        <taxon>Bacteroidota</taxon>
        <taxon>Cytophagia</taxon>
        <taxon>Cytophagales</taxon>
        <taxon>Hymenobacteraceae</taxon>
        <taxon>Adhaeribacter</taxon>
    </lineage>
</organism>
<protein>
    <recommendedName>
        <fullName evidence="4">T9SS C-terminal target domain-containing protein</fullName>
    </recommendedName>
</protein>
<dbReference type="RefSeq" id="WP_182415063.1">
    <property type="nucleotide sequence ID" value="NZ_CP055153.1"/>
</dbReference>
<evidence type="ECO:0000256" key="1">
    <source>
        <dbReference type="SAM" id="MobiDB-lite"/>
    </source>
</evidence>
<evidence type="ECO:0000313" key="2">
    <source>
        <dbReference type="EMBL" id="QMU27872.1"/>
    </source>
</evidence>
<dbReference type="PANTHER" id="PTHR42754">
    <property type="entry name" value="ENDOGLUCANASE"/>
    <property type="match status" value="1"/>
</dbReference>
<dbReference type="Proteomes" id="UP000514509">
    <property type="component" value="Chromosome"/>
</dbReference>
<dbReference type="PANTHER" id="PTHR42754:SF1">
    <property type="entry name" value="LIPOPROTEIN"/>
    <property type="match status" value="1"/>
</dbReference>
<dbReference type="KEGG" id="add:HUW48_07370"/>
<evidence type="ECO:0008006" key="4">
    <source>
        <dbReference type="Google" id="ProtNLM"/>
    </source>
</evidence>
<gene>
    <name evidence="2" type="ORF">HUW48_07370</name>
</gene>
<name>A0A7L7L4Z2_9BACT</name>
<dbReference type="Gene3D" id="2.80.10.50">
    <property type="match status" value="2"/>
</dbReference>
<reference evidence="2 3" key="1">
    <citation type="submission" date="2020-08" db="EMBL/GenBank/DDBJ databases">
        <title>Adhaeribacter dokdonensis sp. nov., isolated from the rhizosphere of Elymus tsukushiensis, a plant native to the Dokdo Islands, Republic of Korea.</title>
        <authorList>
            <person name="Ghim S.Y."/>
        </authorList>
    </citation>
    <scope>NUCLEOTIDE SEQUENCE [LARGE SCALE GENOMIC DNA]</scope>
    <source>
        <strain evidence="2 3">KUDC8001</strain>
    </source>
</reference>
<accession>A0A7L7L4Z2</accession>
<sequence length="673" mass="72302">MLLHLGLTTITFGQKNLWDKAIGGRGEEGLRSFQQTSDGGYILGGNSSSGSGGDKTEANRGTRGTTDYWIVKLNANGTKEWDKTLGGDRNDKLISLQQTNDEGYIVIGSSNSAKLGDKSEAAAGSWIVKLNADGNKEWDNTISGGSISSLQQTRDGVYILGGTSASGKGGDKSEDSKGKEDFWIVKLKADGSKDWDKTIGGNNYDWLTAVYQTSDDGYILAGSSWSGKSGDKTQASQCYSDYWIVKLKADGSKEWDKTEVQVSSDYLEKMQLTRDGGYILLGASHSGELRIGPFIVKLKADGTKEWDKTISGDGYEWLSVIQQTSDNGFILGGYKEREISNVPTNLGWVVKLKADGATDWDTTLKRNNSSSIITIQQTSDGGYILGGPSSVYLGDEFADGWVMKLNNEGNITWDKTYGGDYNDFFSSIQQTKDGNYVLVGSSASTTRSDSSQTSRGGSDYWIMRLDNSGSALPQKIVFTPLSNKSLNDKPFSLFATATSDLPVTFTIVSGPAKIKGNIVTLTGTGIVTVRAIQAGNATYLPAEVVQSFLVEPASIVNKLWDKTIGGNESDFLSSVQQTRDGGYILGGTSSSTKSGDKTEGNKGDCNELGCYFADYWVVKLKADGTKEWDKTIGSDGKEELIALQQTNDGGYILGGGRNLAKAVINLTLLLVPG</sequence>
<keyword evidence="3" id="KW-1185">Reference proteome</keyword>
<dbReference type="AlphaFoldDB" id="A0A7L7L4Z2"/>
<evidence type="ECO:0000313" key="3">
    <source>
        <dbReference type="Proteomes" id="UP000514509"/>
    </source>
</evidence>
<feature type="region of interest" description="Disordered" evidence="1">
    <location>
        <begin position="35"/>
        <end position="61"/>
    </location>
</feature>